<gene>
    <name evidence="3" type="ORF">G3M56_003500</name>
</gene>
<sequence>MHATSSNPSPSHSHRFHVWLALAFGVVFLLAAVPATKAQQPEATPTPQETAKKTSLLEDLSKSISETEAKLKKLESQRKSNLAPPELLELAEEIDQTERELRRLKNWFLSSATKIELDESSDAQQETLTLEQEIRELVAPVISELKDATLEPRKIESLRRRLAILDDQRATATRVVTAIDRKLAQNPPQDVVDRLNEQRAVWQEHLDETELEIAIANDRLADLNNSTESLWVRATTGIQNFFRTRGKNLLYAIIGCIVTLLIFRRGYAMFRKYSPVHRRTSDSFYIKSLDLGFHVAGILAAILVFVFILYLTNDWVLLVVTLLFLGAIAWGSKHTLPRYYDQAKLMLNLGPVREGERVLIDGIPWKVGKIHVYTDFTNPTLKGGLVRLPIDNLLSMRSRPATGELWFPCEAGDWILFDDERLAKVIEQTPEYVHILRKGGSRKLIPSQQFLEMAPENLSKNFRLKSTFGIDYIHQDISTHEVPGIFAKAIEEGLAEIVPAEAIIHISVEFSSAGASSLDYEVLADFSGDVASRYHILRRAIQRLCVDVCNEHQWNVPFTQITVHQAPTPTPDKG</sequence>
<dbReference type="EMBL" id="CP066776">
    <property type="protein sequence ID" value="QQL45667.1"/>
    <property type="molecule type" value="Genomic_DNA"/>
</dbReference>
<dbReference type="Proteomes" id="UP000475117">
    <property type="component" value="Chromosome"/>
</dbReference>
<name>A0A6B3L7K0_9BACT</name>
<feature type="transmembrane region" description="Helical" evidence="2">
    <location>
        <begin position="249"/>
        <end position="267"/>
    </location>
</feature>
<keyword evidence="2" id="KW-0472">Membrane</keyword>
<dbReference type="KEGG" id="soa:G3M56_003500"/>
<protein>
    <submittedName>
        <fullName evidence="3">Uncharacterized protein</fullName>
    </submittedName>
</protein>
<dbReference type="AlphaFoldDB" id="A0A6B3L7K0"/>
<dbReference type="RefSeq" id="WP_164365634.1">
    <property type="nucleotide sequence ID" value="NZ_CP066776.1"/>
</dbReference>
<evidence type="ECO:0000313" key="3">
    <source>
        <dbReference type="EMBL" id="QQL45667.1"/>
    </source>
</evidence>
<evidence type="ECO:0000256" key="1">
    <source>
        <dbReference type="SAM" id="Coils"/>
    </source>
</evidence>
<evidence type="ECO:0000313" key="4">
    <source>
        <dbReference type="Proteomes" id="UP000475117"/>
    </source>
</evidence>
<keyword evidence="4" id="KW-1185">Reference proteome</keyword>
<feature type="coiled-coil region" evidence="1">
    <location>
        <begin position="155"/>
        <end position="226"/>
    </location>
</feature>
<evidence type="ECO:0000256" key="2">
    <source>
        <dbReference type="SAM" id="Phobius"/>
    </source>
</evidence>
<organism evidence="3 4">
    <name type="scientific">Sulfuriroseicoccus oceanibius</name>
    <dbReference type="NCBI Taxonomy" id="2707525"/>
    <lineage>
        <taxon>Bacteria</taxon>
        <taxon>Pseudomonadati</taxon>
        <taxon>Verrucomicrobiota</taxon>
        <taxon>Verrucomicrobiia</taxon>
        <taxon>Verrucomicrobiales</taxon>
        <taxon>Verrucomicrobiaceae</taxon>
        <taxon>Sulfuriroseicoccus</taxon>
    </lineage>
</organism>
<reference evidence="3 4" key="1">
    <citation type="submission" date="2020-12" db="EMBL/GenBank/DDBJ databases">
        <title>Sulforoseuscoccus oceanibium gen. nov., sp. nov., a representative of the phylum Verrucomicrobia with special cytoplasmic membrane, and proposal of Sulforoseuscoccusaceae fam. nov.</title>
        <authorList>
            <person name="Xi F."/>
        </authorList>
    </citation>
    <scope>NUCLEOTIDE SEQUENCE [LARGE SCALE GENOMIC DNA]</scope>
    <source>
        <strain evidence="3 4">T37</strain>
    </source>
</reference>
<accession>A0A6B3L7K0</accession>
<keyword evidence="2" id="KW-1133">Transmembrane helix</keyword>
<keyword evidence="1" id="KW-0175">Coiled coil</keyword>
<feature type="transmembrane region" description="Helical" evidence="2">
    <location>
        <begin position="315"/>
        <end position="332"/>
    </location>
</feature>
<feature type="transmembrane region" description="Helical" evidence="2">
    <location>
        <begin position="288"/>
        <end position="309"/>
    </location>
</feature>
<proteinExistence type="predicted"/>
<feature type="coiled-coil region" evidence="1">
    <location>
        <begin position="57"/>
        <end position="107"/>
    </location>
</feature>
<keyword evidence="2" id="KW-0812">Transmembrane</keyword>